<proteinExistence type="inferred from homology"/>
<dbReference type="SUPFAM" id="SSF51230">
    <property type="entry name" value="Single hybrid motif"/>
    <property type="match status" value="1"/>
</dbReference>
<reference evidence="6" key="2">
    <citation type="journal article" date="2021" name="PeerJ">
        <title>Extensive microbial diversity within the chicken gut microbiome revealed by metagenomics and culture.</title>
        <authorList>
            <person name="Gilroy R."/>
            <person name="Ravi A."/>
            <person name="Getino M."/>
            <person name="Pursley I."/>
            <person name="Horton D.L."/>
            <person name="Alikhan N.F."/>
            <person name="Baker D."/>
            <person name="Gharbi K."/>
            <person name="Hall N."/>
            <person name="Watson M."/>
            <person name="Adriaenssens E.M."/>
            <person name="Foster-Nyarko E."/>
            <person name="Jarju S."/>
            <person name="Secka A."/>
            <person name="Antonio M."/>
            <person name="Oren A."/>
            <person name="Chaudhuri R.R."/>
            <person name="La Ragione R."/>
            <person name="Hildebrand F."/>
            <person name="Pallen M.J."/>
        </authorList>
    </citation>
    <scope>NUCLEOTIDE SEQUENCE</scope>
    <source>
        <strain evidence="6">CHK160-1198</strain>
    </source>
</reference>
<dbReference type="GO" id="GO:0005960">
    <property type="term" value="C:glycine cleavage complex"/>
    <property type="evidence" value="ECO:0007669"/>
    <property type="project" value="InterPro"/>
</dbReference>
<dbReference type="InterPro" id="IPR003016">
    <property type="entry name" value="2-oxoA_DH_lipoyl-BS"/>
</dbReference>
<reference evidence="6" key="1">
    <citation type="submission" date="2020-10" db="EMBL/GenBank/DDBJ databases">
        <authorList>
            <person name="Gilroy R."/>
        </authorList>
    </citation>
    <scope>NUCLEOTIDE SEQUENCE</scope>
    <source>
        <strain evidence="6">CHK160-1198</strain>
    </source>
</reference>
<dbReference type="EMBL" id="DVNI01000134">
    <property type="protein sequence ID" value="HIU64938.1"/>
    <property type="molecule type" value="Genomic_DNA"/>
</dbReference>
<evidence type="ECO:0000256" key="3">
    <source>
        <dbReference type="HAMAP-Rule" id="MF_00272"/>
    </source>
</evidence>
<comment type="function">
    <text evidence="3">The glycine cleavage system catalyzes the degradation of glycine. The H protein shuttles the methylamine group of glycine from the P protein to the T protein.</text>
</comment>
<dbReference type="PROSITE" id="PS00189">
    <property type="entry name" value="LIPOYL"/>
    <property type="match status" value="1"/>
</dbReference>
<dbReference type="PROSITE" id="PS50968">
    <property type="entry name" value="BIOTINYL_LIPOYL"/>
    <property type="match status" value="1"/>
</dbReference>
<dbReference type="InterPro" id="IPR033753">
    <property type="entry name" value="GCV_H/Fam206"/>
</dbReference>
<dbReference type="PANTHER" id="PTHR11715">
    <property type="entry name" value="GLYCINE CLEAVAGE SYSTEM H PROTEIN"/>
    <property type="match status" value="1"/>
</dbReference>
<dbReference type="Proteomes" id="UP000824099">
    <property type="component" value="Unassembled WGS sequence"/>
</dbReference>
<dbReference type="GO" id="GO:0005737">
    <property type="term" value="C:cytoplasm"/>
    <property type="evidence" value="ECO:0007669"/>
    <property type="project" value="TreeGrafter"/>
</dbReference>
<dbReference type="GO" id="GO:0009249">
    <property type="term" value="P:protein lipoylation"/>
    <property type="evidence" value="ECO:0007669"/>
    <property type="project" value="TreeGrafter"/>
</dbReference>
<accession>A0A9D1MRG9</accession>
<comment type="subunit">
    <text evidence="3">The glycine cleavage system is composed of four proteins: P, T, L and H.</text>
</comment>
<protein>
    <recommendedName>
        <fullName evidence="3">Glycine cleavage system H protein</fullName>
    </recommendedName>
</protein>
<dbReference type="PANTHER" id="PTHR11715:SF3">
    <property type="entry name" value="GLYCINE CLEAVAGE SYSTEM H PROTEIN-RELATED"/>
    <property type="match status" value="1"/>
</dbReference>
<dbReference type="Gene3D" id="2.40.50.100">
    <property type="match status" value="1"/>
</dbReference>
<dbReference type="InterPro" id="IPR017453">
    <property type="entry name" value="GCV_H_sub"/>
</dbReference>
<comment type="similarity">
    <text evidence="1 3">Belongs to the GcvH family.</text>
</comment>
<keyword evidence="2 3" id="KW-0450">Lipoyl</keyword>
<dbReference type="InterPro" id="IPR002930">
    <property type="entry name" value="GCV_H"/>
</dbReference>
<organism evidence="6 7">
    <name type="scientific">Candidatus Avacidaminococcus intestinavium</name>
    <dbReference type="NCBI Taxonomy" id="2840684"/>
    <lineage>
        <taxon>Bacteria</taxon>
        <taxon>Bacillati</taxon>
        <taxon>Bacillota</taxon>
        <taxon>Negativicutes</taxon>
        <taxon>Acidaminococcales</taxon>
        <taxon>Acidaminococcaceae</taxon>
        <taxon>Acidaminococcaceae incertae sedis</taxon>
        <taxon>Candidatus Avacidaminococcus</taxon>
    </lineage>
</organism>
<feature type="modified residue" description="N6-lipoyllysine" evidence="3 4">
    <location>
        <position position="63"/>
    </location>
</feature>
<gene>
    <name evidence="3 6" type="primary">gcvH</name>
    <name evidence="6" type="ORF">IAB06_07900</name>
</gene>
<dbReference type="GO" id="GO:0019464">
    <property type="term" value="P:glycine decarboxylation via glycine cleavage system"/>
    <property type="evidence" value="ECO:0007669"/>
    <property type="project" value="UniProtKB-UniRule"/>
</dbReference>
<name>A0A9D1MRG9_9FIRM</name>
<dbReference type="Pfam" id="PF01597">
    <property type="entry name" value="GCV_H"/>
    <property type="match status" value="1"/>
</dbReference>
<sequence length="128" mass="13930">MNIPEELLYSSDHEWVKVKGNTVVVGITDFAQDQLGDVVFVEVPEVDNEVETGGNLSTIESVKAVSDVYSPVCGKVVETNETLTDEPQLINEDPYGNGWIAKLELRDASELEGLMDAAAYAKLIAEEA</sequence>
<dbReference type="CDD" id="cd06848">
    <property type="entry name" value="GCS_H"/>
    <property type="match status" value="1"/>
</dbReference>
<dbReference type="InterPro" id="IPR000089">
    <property type="entry name" value="Biotin_lipoyl"/>
</dbReference>
<dbReference type="NCBIfam" id="TIGR00527">
    <property type="entry name" value="gcvH"/>
    <property type="match status" value="1"/>
</dbReference>
<evidence type="ECO:0000313" key="6">
    <source>
        <dbReference type="EMBL" id="HIU64938.1"/>
    </source>
</evidence>
<comment type="caution">
    <text evidence="6">The sequence shown here is derived from an EMBL/GenBank/DDBJ whole genome shotgun (WGS) entry which is preliminary data.</text>
</comment>
<evidence type="ECO:0000256" key="2">
    <source>
        <dbReference type="ARBA" id="ARBA00022823"/>
    </source>
</evidence>
<feature type="domain" description="Lipoyl-binding" evidence="5">
    <location>
        <begin position="22"/>
        <end position="104"/>
    </location>
</feature>
<dbReference type="NCBIfam" id="NF002270">
    <property type="entry name" value="PRK01202.1"/>
    <property type="match status" value="1"/>
</dbReference>
<dbReference type="InterPro" id="IPR011053">
    <property type="entry name" value="Single_hybrid_motif"/>
</dbReference>
<dbReference type="HAMAP" id="MF_00272">
    <property type="entry name" value="GcvH"/>
    <property type="match status" value="1"/>
</dbReference>
<dbReference type="AlphaFoldDB" id="A0A9D1MRG9"/>
<evidence type="ECO:0000313" key="7">
    <source>
        <dbReference type="Proteomes" id="UP000824099"/>
    </source>
</evidence>
<evidence type="ECO:0000256" key="1">
    <source>
        <dbReference type="ARBA" id="ARBA00009249"/>
    </source>
</evidence>
<comment type="cofactor">
    <cofactor evidence="3">
        <name>(R)-lipoate</name>
        <dbReference type="ChEBI" id="CHEBI:83088"/>
    </cofactor>
    <text evidence="3">Binds 1 lipoyl cofactor covalently.</text>
</comment>
<evidence type="ECO:0000256" key="4">
    <source>
        <dbReference type="PIRSR" id="PIRSR617453-50"/>
    </source>
</evidence>
<evidence type="ECO:0000259" key="5">
    <source>
        <dbReference type="PROSITE" id="PS50968"/>
    </source>
</evidence>